<dbReference type="RefSeq" id="XP_022983403.1">
    <property type="nucleotide sequence ID" value="XM_023127635.1"/>
</dbReference>
<organism evidence="3 4">
    <name type="scientific">Cucurbita maxima</name>
    <name type="common">Pumpkin</name>
    <name type="synonym">Winter squash</name>
    <dbReference type="NCBI Taxonomy" id="3661"/>
    <lineage>
        <taxon>Eukaryota</taxon>
        <taxon>Viridiplantae</taxon>
        <taxon>Streptophyta</taxon>
        <taxon>Embryophyta</taxon>
        <taxon>Tracheophyta</taxon>
        <taxon>Spermatophyta</taxon>
        <taxon>Magnoliopsida</taxon>
        <taxon>eudicotyledons</taxon>
        <taxon>Gunneridae</taxon>
        <taxon>Pentapetalae</taxon>
        <taxon>rosids</taxon>
        <taxon>fabids</taxon>
        <taxon>Cucurbitales</taxon>
        <taxon>Cucurbitaceae</taxon>
        <taxon>Cucurbiteae</taxon>
        <taxon>Cucurbita</taxon>
    </lineage>
</organism>
<dbReference type="InterPro" id="IPR040346">
    <property type="entry name" value="GEX1/Brambleberry"/>
</dbReference>
<evidence type="ECO:0000313" key="4">
    <source>
        <dbReference type="RefSeq" id="XP_022983403.1"/>
    </source>
</evidence>
<keyword evidence="2" id="KW-0472">Membrane</keyword>
<feature type="transmembrane region" description="Helical" evidence="2">
    <location>
        <begin position="609"/>
        <end position="630"/>
    </location>
</feature>
<dbReference type="OrthoDB" id="377549at2759"/>
<reference evidence="4" key="1">
    <citation type="submission" date="2025-08" db="UniProtKB">
        <authorList>
            <consortium name="RefSeq"/>
        </authorList>
    </citation>
    <scope>IDENTIFICATION</scope>
    <source>
        <tissue evidence="4">Young leaves</tissue>
    </source>
</reference>
<keyword evidence="2" id="KW-1133">Transmembrane helix</keyword>
<accession>A0A6J1J7N6</accession>
<feature type="transmembrane region" description="Helical" evidence="2">
    <location>
        <begin position="581"/>
        <end position="597"/>
    </location>
</feature>
<protein>
    <submittedName>
        <fullName evidence="4">Protein GAMETE EXPRESSED 1</fullName>
    </submittedName>
</protein>
<feature type="transmembrane region" description="Helical" evidence="2">
    <location>
        <begin position="552"/>
        <end position="569"/>
    </location>
</feature>
<feature type="coiled-coil region" evidence="1">
    <location>
        <begin position="296"/>
        <end position="323"/>
    </location>
</feature>
<dbReference type="PANTHER" id="PTHR33538">
    <property type="entry name" value="PROTEIN GAMETE EXPRESSED 1"/>
    <property type="match status" value="1"/>
</dbReference>
<evidence type="ECO:0000256" key="2">
    <source>
        <dbReference type="SAM" id="Phobius"/>
    </source>
</evidence>
<proteinExistence type="predicted"/>
<name>A0A6J1J7N6_CUCMA</name>
<keyword evidence="2" id="KW-0812">Transmembrane</keyword>
<evidence type="ECO:0000256" key="1">
    <source>
        <dbReference type="SAM" id="Coils"/>
    </source>
</evidence>
<gene>
    <name evidence="4" type="primary">LOC111482011</name>
</gene>
<sequence>MTIGITILCFWLRPQARILNQNPNWSLGRQHTRTACTYPKLGRLGNPGLLAFTVQQAVTHPRPIRVTHRPGPFSPQLVHGLQPLASGPYPITPFKISAVVFLEKKNTTKTLRLLNRNNSEDEDETVGFSMEHILFLLILLFALPNCESWNWFSSSSSSGSSMGSFKRVEGGSVSEFSIEGFDDQKGVSRIENAKNKLSTSNSCWEGAYRHLFAGCSEIFAADEKRSRFAWHLSDCFQKDSGRPPFPSCDAESAMAKCLKYLNEHEHRIYLEFYLETNSICHQLQAHAFKHDTERLVNELKRSSEAAQGKLESIEEKSESLLQNSYQIYDSLNSTGVQIQKMVQTSRKLEDHMGTVLEHSEAVYEQSKKIETSQLELQEGQLKLRRSLEEGMEMLQDSYSNLGREMDGLREEAIEIEKEIAKVGDSMSLKMKYLQSTADDIGNMAGLSLDKQQELLDAQSTALNGLHSLSKVQSEALEDSRSKLQQLAEYGRKQQDEFLQRQGQLQQLHDRLMDNSNSILEAQQSFESKQANMFIALEKLFTLHNAMLLESRLIKVFLIYFILIFIVYMFSSTKQTYTVRPWLYIELCVAFLIEVGILRFEMFNMEQKTWIINSVRTVFLLAASLQLLHAICTYRDYDVLNHHMLLMLMERINGMQTQNKICWESDSEVNWSSWIDTELSEDVDDPDFVLPEEVGENSITSASTTRRYNLRHRPLR</sequence>
<dbReference type="GeneID" id="111482011"/>
<dbReference type="KEGG" id="cmax:111482011"/>
<evidence type="ECO:0000313" key="3">
    <source>
        <dbReference type="Proteomes" id="UP000504608"/>
    </source>
</evidence>
<keyword evidence="1" id="KW-0175">Coiled coil</keyword>
<feature type="coiled-coil region" evidence="1">
    <location>
        <begin position="391"/>
        <end position="418"/>
    </location>
</feature>
<dbReference type="AlphaFoldDB" id="A0A6J1J7N6"/>
<dbReference type="PANTHER" id="PTHR33538:SF2">
    <property type="entry name" value="PROTEIN GAMETE EXPRESSED 1"/>
    <property type="match status" value="1"/>
</dbReference>
<dbReference type="Proteomes" id="UP000504608">
    <property type="component" value="Unplaced"/>
</dbReference>
<keyword evidence="3" id="KW-1185">Reference proteome</keyword>